<evidence type="ECO:0000313" key="4">
    <source>
        <dbReference type="EMBL" id="MCJ8502446.1"/>
    </source>
</evidence>
<dbReference type="CDD" id="cd04730">
    <property type="entry name" value="NPD_like"/>
    <property type="match status" value="1"/>
</dbReference>
<evidence type="ECO:0000313" key="5">
    <source>
        <dbReference type="Proteomes" id="UP001165427"/>
    </source>
</evidence>
<sequence length="370" mass="39629">MLNTPLCQLLGIKYPIIQAGMGPFSNNKLCIATANAGILGLLSTSGITTKKDQPGIYKHFAETGGASPDDSPEVIFRKIFQQTFENTKESGGIFGINVMVSAELKPIAEMIINTAIEARKENPEMQERFKVIFTSAGDPMGWGDKIKGAGFKWLHVVPSVKGAERCRKAGVDLIVASGHEGGFHTSWEPVHSMILLPAVVEAMAPHGIPVAGAGGFCDGKTLVAALAMGAAGAQMGTRFLATQESDFADLWKQGIVKAGDRGTLVARGFVGPARWIKTPASVQHMENTLKKAPGVFMGTPDDGMSEGARELIEFEKKGIDATFEGDESRALYAGGECAQRINDMPTVKELVEQMVSEARQIIEGFPKRYA</sequence>
<evidence type="ECO:0000256" key="1">
    <source>
        <dbReference type="ARBA" id="ARBA00022630"/>
    </source>
</evidence>
<dbReference type="EMBL" id="JALJRB010000026">
    <property type="protein sequence ID" value="MCJ8502446.1"/>
    <property type="molecule type" value="Genomic_DNA"/>
</dbReference>
<dbReference type="Proteomes" id="UP001165427">
    <property type="component" value="Unassembled WGS sequence"/>
</dbReference>
<keyword evidence="2" id="KW-0288">FMN</keyword>
<dbReference type="InterPro" id="IPR013785">
    <property type="entry name" value="Aldolase_TIM"/>
</dbReference>
<keyword evidence="1" id="KW-0285">Flavoprotein</keyword>
<dbReference type="AlphaFoldDB" id="A0AA41R622"/>
<proteinExistence type="predicted"/>
<dbReference type="InterPro" id="IPR004136">
    <property type="entry name" value="NMO"/>
</dbReference>
<dbReference type="PANTHER" id="PTHR32332">
    <property type="entry name" value="2-NITROPROPANE DIOXYGENASE"/>
    <property type="match status" value="1"/>
</dbReference>
<dbReference type="PANTHER" id="PTHR32332:SF20">
    <property type="entry name" value="2-NITROPROPANE DIOXYGENASE-LIKE PROTEIN"/>
    <property type="match status" value="1"/>
</dbReference>
<keyword evidence="5" id="KW-1185">Reference proteome</keyword>
<dbReference type="GO" id="GO:0018580">
    <property type="term" value="F:nitronate monooxygenase activity"/>
    <property type="evidence" value="ECO:0007669"/>
    <property type="project" value="InterPro"/>
</dbReference>
<name>A0AA41R622_9BACT</name>
<evidence type="ECO:0000256" key="3">
    <source>
        <dbReference type="ARBA" id="ARBA00023002"/>
    </source>
</evidence>
<dbReference type="Gene3D" id="3.20.20.70">
    <property type="entry name" value="Aldolase class I"/>
    <property type="match status" value="1"/>
</dbReference>
<comment type="caution">
    <text evidence="4">The sequence shown here is derived from an EMBL/GenBank/DDBJ whole genome shotgun (WGS) entry which is preliminary data.</text>
</comment>
<gene>
    <name evidence="4" type="ORF">MRX98_17850</name>
</gene>
<protein>
    <submittedName>
        <fullName evidence="4">Nitronate monooxygenase</fullName>
    </submittedName>
</protein>
<evidence type="ECO:0000256" key="2">
    <source>
        <dbReference type="ARBA" id="ARBA00022643"/>
    </source>
</evidence>
<accession>A0AA41R622</accession>
<dbReference type="SUPFAM" id="SSF51412">
    <property type="entry name" value="Inosine monophosphate dehydrogenase (IMPDH)"/>
    <property type="match status" value="1"/>
</dbReference>
<organism evidence="4 5">
    <name type="scientific">Desulfatitalea alkaliphila</name>
    <dbReference type="NCBI Taxonomy" id="2929485"/>
    <lineage>
        <taxon>Bacteria</taxon>
        <taxon>Pseudomonadati</taxon>
        <taxon>Thermodesulfobacteriota</taxon>
        <taxon>Desulfobacteria</taxon>
        <taxon>Desulfobacterales</taxon>
        <taxon>Desulfosarcinaceae</taxon>
        <taxon>Desulfatitalea</taxon>
    </lineage>
</organism>
<reference evidence="4" key="1">
    <citation type="submission" date="2022-04" db="EMBL/GenBank/DDBJ databases">
        <title>Desulfatitalea alkaliphila sp. nov., a novel anaerobic sulfate-reducing bacterium isolated from terrestrial mud volcano, Taman Peninsula, Russia.</title>
        <authorList>
            <person name="Khomyakova M.A."/>
            <person name="Merkel A.Y."/>
            <person name="Slobodkin A.I."/>
        </authorList>
    </citation>
    <scope>NUCLEOTIDE SEQUENCE</scope>
    <source>
        <strain evidence="4">M08but</strain>
    </source>
</reference>
<keyword evidence="4" id="KW-0503">Monooxygenase</keyword>
<keyword evidence="3" id="KW-0560">Oxidoreductase</keyword>
<dbReference type="RefSeq" id="WP_246913232.1">
    <property type="nucleotide sequence ID" value="NZ_JALJRB010000026.1"/>
</dbReference>
<dbReference type="Pfam" id="PF03060">
    <property type="entry name" value="NMO"/>
    <property type="match status" value="1"/>
</dbReference>